<dbReference type="CDD" id="cd00075">
    <property type="entry name" value="HATPase"/>
    <property type="match status" value="1"/>
</dbReference>
<keyword evidence="5" id="KW-0902">Two-component regulatory system</keyword>
<dbReference type="eggNOG" id="COG3852">
    <property type="taxonomic scope" value="Bacteria"/>
</dbReference>
<feature type="domain" description="Histidine kinase" evidence="6">
    <location>
        <begin position="57"/>
        <end position="263"/>
    </location>
</feature>
<keyword evidence="3" id="KW-0597">Phosphoprotein</keyword>
<keyword evidence="8" id="KW-1185">Reference proteome</keyword>
<dbReference type="PANTHER" id="PTHR43547">
    <property type="entry name" value="TWO-COMPONENT HISTIDINE KINASE"/>
    <property type="match status" value="1"/>
</dbReference>
<dbReference type="SUPFAM" id="SSF55874">
    <property type="entry name" value="ATPase domain of HSP90 chaperone/DNA topoisomerase II/histidine kinase"/>
    <property type="match status" value="1"/>
</dbReference>
<evidence type="ECO:0000313" key="8">
    <source>
        <dbReference type="Proteomes" id="UP000003755"/>
    </source>
</evidence>
<dbReference type="Pfam" id="PF02518">
    <property type="entry name" value="HATPase_c"/>
    <property type="match status" value="1"/>
</dbReference>
<dbReference type="PRINTS" id="PR00344">
    <property type="entry name" value="BCTRLSENSOR"/>
</dbReference>
<proteinExistence type="predicted"/>
<dbReference type="HOGENOM" id="CLU_000445_89_1_9"/>
<dbReference type="InterPro" id="IPR036890">
    <property type="entry name" value="HATPase_C_sf"/>
</dbReference>
<sequence length="265" mass="30162">MLFKNRDVTLVFEKIKRGVTMNTQINQSNQHITAKEEPDYRQLYEELQVQQQFTLSHVSHEIRNPVTLINSFLQLLESHHPELKEDKYWGKIMENMDFLKTLLNEFSSFNNSGKLNIQELDLSELLENLAASSLPTLESYNVSLVLNIEPNLPVIQADKTKMSQLILNLLRNSSEAIKTEGIIHCSLTSQENYLVLSVKDNGSGIPVLYQEDLFEPFITHKQEGTGLGLPICKRIAEAHNGSISFQSVPEKGTEFTVLLPIRQPL</sequence>
<dbReference type="InterPro" id="IPR003661">
    <property type="entry name" value="HisK_dim/P_dom"/>
</dbReference>
<protein>
    <recommendedName>
        <fullName evidence="2">histidine kinase</fullName>
        <ecNumber evidence="2">2.7.13.3</ecNumber>
    </recommendedName>
</protein>
<dbReference type="CDD" id="cd00082">
    <property type="entry name" value="HisKA"/>
    <property type="match status" value="1"/>
</dbReference>
<dbReference type="InterPro" id="IPR005467">
    <property type="entry name" value="His_kinase_dom"/>
</dbReference>
<dbReference type="InterPro" id="IPR003594">
    <property type="entry name" value="HATPase_dom"/>
</dbReference>
<dbReference type="AlphaFoldDB" id="C9L3X5"/>
<dbReference type="SUPFAM" id="SSF47384">
    <property type="entry name" value="Homodimeric domain of signal transducing histidine kinase"/>
    <property type="match status" value="1"/>
</dbReference>
<dbReference type="InterPro" id="IPR004358">
    <property type="entry name" value="Sig_transdc_His_kin-like_C"/>
</dbReference>
<dbReference type="GO" id="GO:0000155">
    <property type="term" value="F:phosphorelay sensor kinase activity"/>
    <property type="evidence" value="ECO:0007669"/>
    <property type="project" value="InterPro"/>
</dbReference>
<gene>
    <name evidence="7" type="ORF">BLAHAN_04110</name>
</gene>
<dbReference type="Gene3D" id="1.10.287.130">
    <property type="match status" value="1"/>
</dbReference>
<evidence type="ECO:0000256" key="1">
    <source>
        <dbReference type="ARBA" id="ARBA00000085"/>
    </source>
</evidence>
<dbReference type="PANTHER" id="PTHR43547:SF2">
    <property type="entry name" value="HYBRID SIGNAL TRANSDUCTION HISTIDINE KINASE C"/>
    <property type="match status" value="1"/>
</dbReference>
<dbReference type="Gene3D" id="3.30.565.10">
    <property type="entry name" value="Histidine kinase-like ATPase, C-terminal domain"/>
    <property type="match status" value="1"/>
</dbReference>
<dbReference type="STRING" id="537007.BLAHAN_04110"/>
<reference evidence="7" key="1">
    <citation type="submission" date="2009-09" db="EMBL/GenBank/DDBJ databases">
        <authorList>
            <person name="Weinstock G."/>
            <person name="Sodergren E."/>
            <person name="Clifton S."/>
            <person name="Fulton L."/>
            <person name="Fulton B."/>
            <person name="Courtney L."/>
            <person name="Fronick C."/>
            <person name="Harrison M."/>
            <person name="Strong C."/>
            <person name="Farmer C."/>
            <person name="Delahaunty K."/>
            <person name="Markovic C."/>
            <person name="Hall O."/>
            <person name="Minx P."/>
            <person name="Tomlinson C."/>
            <person name="Mitreva M."/>
            <person name="Nelson J."/>
            <person name="Hou S."/>
            <person name="Wollam A."/>
            <person name="Pepin K.H."/>
            <person name="Johnson M."/>
            <person name="Bhonagiri V."/>
            <person name="Nash W.E."/>
            <person name="Warren W."/>
            <person name="Chinwalla A."/>
            <person name="Mardis E.R."/>
            <person name="Wilson R.K."/>
        </authorList>
    </citation>
    <scope>NUCLEOTIDE SEQUENCE [LARGE SCALE GENOMIC DNA]</scope>
    <source>
        <strain evidence="7">DSM 20583</strain>
    </source>
</reference>
<name>C9L3X5_BLAHA</name>
<organism evidence="7 8">
    <name type="scientific">Blautia hansenii DSM 20583</name>
    <dbReference type="NCBI Taxonomy" id="537007"/>
    <lineage>
        <taxon>Bacteria</taxon>
        <taxon>Bacillati</taxon>
        <taxon>Bacillota</taxon>
        <taxon>Clostridia</taxon>
        <taxon>Lachnospirales</taxon>
        <taxon>Lachnospiraceae</taxon>
        <taxon>Blautia</taxon>
    </lineage>
</organism>
<accession>C9L3X5</accession>
<dbReference type="SMART" id="SM00388">
    <property type="entry name" value="HisKA"/>
    <property type="match status" value="1"/>
</dbReference>
<evidence type="ECO:0000256" key="5">
    <source>
        <dbReference type="ARBA" id="ARBA00023012"/>
    </source>
</evidence>
<evidence type="ECO:0000256" key="2">
    <source>
        <dbReference type="ARBA" id="ARBA00012438"/>
    </source>
</evidence>
<comment type="caution">
    <text evidence="7">The sequence shown here is derived from an EMBL/GenBank/DDBJ whole genome shotgun (WGS) entry which is preliminary data.</text>
</comment>
<dbReference type="EC" id="2.7.13.3" evidence="2"/>
<evidence type="ECO:0000259" key="6">
    <source>
        <dbReference type="PROSITE" id="PS50109"/>
    </source>
</evidence>
<dbReference type="SMART" id="SM00387">
    <property type="entry name" value="HATPase_c"/>
    <property type="match status" value="1"/>
</dbReference>
<evidence type="ECO:0000256" key="4">
    <source>
        <dbReference type="ARBA" id="ARBA00022777"/>
    </source>
</evidence>
<dbReference type="PROSITE" id="PS50109">
    <property type="entry name" value="HIS_KIN"/>
    <property type="match status" value="1"/>
</dbReference>
<evidence type="ECO:0000256" key="3">
    <source>
        <dbReference type="ARBA" id="ARBA00022553"/>
    </source>
</evidence>
<comment type="catalytic activity">
    <reaction evidence="1">
        <text>ATP + protein L-histidine = ADP + protein N-phospho-L-histidine.</text>
        <dbReference type="EC" id="2.7.13.3"/>
    </reaction>
</comment>
<dbReference type="InterPro" id="IPR036097">
    <property type="entry name" value="HisK_dim/P_sf"/>
</dbReference>
<dbReference type="Proteomes" id="UP000003755">
    <property type="component" value="Unassembled WGS sequence"/>
</dbReference>
<keyword evidence="4 7" id="KW-0418">Kinase</keyword>
<dbReference type="EMBL" id="ABYU02000005">
    <property type="protein sequence ID" value="EEX23130.1"/>
    <property type="molecule type" value="Genomic_DNA"/>
</dbReference>
<keyword evidence="4 7" id="KW-0808">Transferase</keyword>
<evidence type="ECO:0000313" key="7">
    <source>
        <dbReference type="EMBL" id="EEX23130.1"/>
    </source>
</evidence>
<dbReference type="Pfam" id="PF00512">
    <property type="entry name" value="HisKA"/>
    <property type="match status" value="1"/>
</dbReference>